<protein>
    <submittedName>
        <fullName evidence="1">Uncharacterized protein</fullName>
    </submittedName>
</protein>
<evidence type="ECO:0000313" key="2">
    <source>
        <dbReference type="Proteomes" id="UP000185491"/>
    </source>
</evidence>
<dbReference type="STRING" id="161895.CPHO_08230"/>
<evidence type="ECO:0000313" key="1">
    <source>
        <dbReference type="EMBL" id="APT92873.1"/>
    </source>
</evidence>
<dbReference type="Proteomes" id="UP000185491">
    <property type="component" value="Chromosome"/>
</dbReference>
<dbReference type="KEGG" id="cpho:CPHO_08230"/>
<name>A0A1L7D4E1_9CORY</name>
<organism evidence="1 2">
    <name type="scientific">Corynebacterium phocae</name>
    <dbReference type="NCBI Taxonomy" id="161895"/>
    <lineage>
        <taxon>Bacteria</taxon>
        <taxon>Bacillati</taxon>
        <taxon>Actinomycetota</taxon>
        <taxon>Actinomycetes</taxon>
        <taxon>Mycobacteriales</taxon>
        <taxon>Corynebacteriaceae</taxon>
        <taxon>Corynebacterium</taxon>
    </lineage>
</organism>
<reference evidence="1 2" key="1">
    <citation type="submission" date="2014-08" db="EMBL/GenBank/DDBJ databases">
        <title>Complete genome sequence of Corynebacterium phocae M408/89/1(T)(=DSM 44612(T)), isolated from the common seal (Phoca vitulina).</title>
        <authorList>
            <person name="Ruckert C."/>
            <person name="Albersmeier A."/>
            <person name="Winkler A."/>
            <person name="Kalinowski J."/>
        </authorList>
    </citation>
    <scope>NUCLEOTIDE SEQUENCE [LARGE SCALE GENOMIC DNA]</scope>
    <source>
        <strain evidence="1 2">M408/89/1</strain>
    </source>
</reference>
<dbReference type="AlphaFoldDB" id="A0A1L7D4E1"/>
<sequence length="107" mass="11761">MNTELTRPERKFNANILKLAKAIRRSELAATNAHAEWPQLRVGDQSLRALITKDGYNLHKFLGKGQPAGDTILEGELKNARAEIGAYMLEAMDLTDSAAANEILNAN</sequence>
<dbReference type="EMBL" id="CP009249">
    <property type="protein sequence ID" value="APT92873.1"/>
    <property type="molecule type" value="Genomic_DNA"/>
</dbReference>
<accession>A0A1L7D4E1</accession>
<proteinExistence type="predicted"/>
<gene>
    <name evidence="1" type="ORF">CPHO_08230</name>
</gene>
<dbReference type="RefSeq" id="WP_075734823.1">
    <property type="nucleotide sequence ID" value="NZ_CP009249.1"/>
</dbReference>
<keyword evidence="2" id="KW-1185">Reference proteome</keyword>